<dbReference type="FunFam" id="1.10.510.10:FF:000163">
    <property type="entry name" value="3-phosphoinositide-dependent protein kinase 1"/>
    <property type="match status" value="1"/>
</dbReference>
<dbReference type="FunFam" id="2.30.29.30:FF:000126">
    <property type="entry name" value="3-phosphoinositide dependent protein kinase 1"/>
    <property type="match status" value="1"/>
</dbReference>
<dbReference type="InterPro" id="IPR039046">
    <property type="entry name" value="PDPK1"/>
</dbReference>
<dbReference type="EMBL" id="GEDV01010125">
    <property type="protein sequence ID" value="JAP78432.1"/>
    <property type="molecule type" value="Transcribed_RNA"/>
</dbReference>
<dbReference type="EC" id="2.7.11.1" evidence="2"/>
<dbReference type="SMART" id="SM00220">
    <property type="entry name" value="S_TKc"/>
    <property type="match status" value="1"/>
</dbReference>
<dbReference type="InterPro" id="IPR011993">
    <property type="entry name" value="PH-like_dom_sf"/>
</dbReference>
<sequence>MSTGTPSNERSVKEPAESPTAGTAAMPTPVTGAAASTGAAAALSNNVAAASKDGAEEPKQPAKMCANDFIFGKLIGEGSFSMVYLAKEVRTNKEYAIKVCYKQHIIREKKQRAIMREKQILRILSARPHPFFIRLHSTFHDANKLYFVVTYAKNGELLPHIVKYGSFDVDVTRFYTAEIISALEHLHSLGIVHRDLKPENILLDERMHIQITDFGSAKIISREFCDEVDIGEIELNGHNSFVGTAQYVSPEMLSDKSCSPSTDLWALGCIVYQMISGLPPFRASNEYLTFQKILKLKYEFPDGFNPVVRDLVENLLVLDPTQRLGAATRGGYPVLKQHEFFTEVRWEKLPEMDPPKMLPFLPGTSSNEELRSHYCVPDDLEPGLDDKQMTRLLGLAFDDDAPVSPPVSAAPQPPQQQLQPQQQQQQQRPQQRISRTQLHILDFGPEEHNRRLQKQAESNPYHKFVQGNLILKQGLVDKRKGLFARRRMLLLTTGPHLYYVDPQAMVLKGEIPWSPELRPEPKNFKTFFVHTPNRTYYLEDPEGYALAWCKAIEEVRKATYNQADDAS</sequence>
<feature type="binding site" evidence="11">
    <location>
        <position position="98"/>
    </location>
    <ligand>
        <name>ATP</name>
        <dbReference type="ChEBI" id="CHEBI:30616"/>
    </ligand>
</feature>
<comment type="similarity">
    <text evidence="1">Belongs to the protein kinase superfamily. AGC Ser/Thr protein kinase family. PDPK1 subfamily.</text>
</comment>
<dbReference type="InterPro" id="IPR017441">
    <property type="entry name" value="Protein_kinase_ATP_BS"/>
</dbReference>
<feature type="domain" description="Protein kinase" evidence="13">
    <location>
        <begin position="69"/>
        <end position="341"/>
    </location>
</feature>
<evidence type="ECO:0000256" key="12">
    <source>
        <dbReference type="SAM" id="MobiDB-lite"/>
    </source>
</evidence>
<dbReference type="FunFam" id="3.30.200.20:FF:000191">
    <property type="entry name" value="3-phosphoinositide-dependent protein kinase 2-like"/>
    <property type="match status" value="1"/>
</dbReference>
<dbReference type="AlphaFoldDB" id="A0A131YIW9"/>
<dbReference type="InterPro" id="IPR050236">
    <property type="entry name" value="Ser_Thr_kinase_AGC"/>
</dbReference>
<evidence type="ECO:0000256" key="10">
    <source>
        <dbReference type="ARBA" id="ARBA00048679"/>
    </source>
</evidence>
<evidence type="ECO:0000256" key="2">
    <source>
        <dbReference type="ARBA" id="ARBA00012513"/>
    </source>
</evidence>
<evidence type="ECO:0000256" key="9">
    <source>
        <dbReference type="ARBA" id="ARBA00047899"/>
    </source>
</evidence>
<dbReference type="Gene3D" id="3.30.200.20">
    <property type="entry name" value="Phosphorylase Kinase, domain 1"/>
    <property type="match status" value="1"/>
</dbReference>
<evidence type="ECO:0000256" key="1">
    <source>
        <dbReference type="ARBA" id="ARBA00010006"/>
    </source>
</evidence>
<evidence type="ECO:0000259" key="13">
    <source>
        <dbReference type="PROSITE" id="PS50011"/>
    </source>
</evidence>
<keyword evidence="6 11" id="KW-0547">Nucleotide-binding</keyword>
<comment type="catalytic activity">
    <reaction evidence="9">
        <text>L-threonyl-[protein] + ATP = O-phospho-L-threonyl-[protein] + ADP + H(+)</text>
        <dbReference type="Rhea" id="RHEA:46608"/>
        <dbReference type="Rhea" id="RHEA-COMP:11060"/>
        <dbReference type="Rhea" id="RHEA-COMP:11605"/>
        <dbReference type="ChEBI" id="CHEBI:15378"/>
        <dbReference type="ChEBI" id="CHEBI:30013"/>
        <dbReference type="ChEBI" id="CHEBI:30616"/>
        <dbReference type="ChEBI" id="CHEBI:61977"/>
        <dbReference type="ChEBI" id="CHEBI:456216"/>
        <dbReference type="EC" id="2.7.11.1"/>
    </reaction>
</comment>
<dbReference type="SUPFAM" id="SSF56112">
    <property type="entry name" value="Protein kinase-like (PK-like)"/>
    <property type="match status" value="1"/>
</dbReference>
<dbReference type="InterPro" id="IPR011009">
    <property type="entry name" value="Kinase-like_dom_sf"/>
</dbReference>
<organism evidence="14">
    <name type="scientific">Rhipicephalus appendiculatus</name>
    <name type="common">Brown ear tick</name>
    <dbReference type="NCBI Taxonomy" id="34631"/>
    <lineage>
        <taxon>Eukaryota</taxon>
        <taxon>Metazoa</taxon>
        <taxon>Ecdysozoa</taxon>
        <taxon>Arthropoda</taxon>
        <taxon>Chelicerata</taxon>
        <taxon>Arachnida</taxon>
        <taxon>Acari</taxon>
        <taxon>Parasitiformes</taxon>
        <taxon>Ixodida</taxon>
        <taxon>Ixodoidea</taxon>
        <taxon>Ixodidae</taxon>
        <taxon>Rhipicephalinae</taxon>
        <taxon>Rhipicephalus</taxon>
        <taxon>Rhipicephalus</taxon>
    </lineage>
</organism>
<feature type="region of interest" description="Disordered" evidence="12">
    <location>
        <begin position="1"/>
        <end position="32"/>
    </location>
</feature>
<dbReference type="Gene3D" id="1.10.510.10">
    <property type="entry name" value="Transferase(Phosphotransferase) domain 1"/>
    <property type="match status" value="1"/>
</dbReference>
<dbReference type="PROSITE" id="PS50011">
    <property type="entry name" value="PROTEIN_KINASE_DOM"/>
    <property type="match status" value="1"/>
</dbReference>
<dbReference type="CDD" id="cd05581">
    <property type="entry name" value="STKc_PDK1"/>
    <property type="match status" value="1"/>
</dbReference>
<name>A0A131YIW9_RHIAP</name>
<proteinExistence type="inferred from homology"/>
<reference evidence="14" key="1">
    <citation type="journal article" date="2016" name="Ticks Tick Borne Dis.">
        <title>De novo assembly and annotation of the salivary gland transcriptome of Rhipicephalus appendiculatus male and female ticks during blood feeding.</title>
        <authorList>
            <person name="de Castro M.H."/>
            <person name="de Klerk D."/>
            <person name="Pienaar R."/>
            <person name="Latif A.A."/>
            <person name="Rees D.J."/>
            <person name="Mans B.J."/>
        </authorList>
    </citation>
    <scope>NUCLEOTIDE SEQUENCE</scope>
    <source>
        <tissue evidence="14">Salivary glands</tissue>
    </source>
</reference>
<dbReference type="InterPro" id="IPR000719">
    <property type="entry name" value="Prot_kinase_dom"/>
</dbReference>
<dbReference type="Gene3D" id="2.30.29.30">
    <property type="entry name" value="Pleckstrin-homology domain (PH domain)/Phosphotyrosine-binding domain (PTB)"/>
    <property type="match status" value="1"/>
</dbReference>
<evidence type="ECO:0000256" key="6">
    <source>
        <dbReference type="ARBA" id="ARBA00022741"/>
    </source>
</evidence>
<evidence type="ECO:0000256" key="5">
    <source>
        <dbReference type="ARBA" id="ARBA00022679"/>
    </source>
</evidence>
<evidence type="ECO:0000256" key="4">
    <source>
        <dbReference type="ARBA" id="ARBA00022527"/>
    </source>
</evidence>
<accession>A0A131YIW9</accession>
<evidence type="ECO:0000256" key="7">
    <source>
        <dbReference type="ARBA" id="ARBA00022777"/>
    </source>
</evidence>
<keyword evidence="5" id="KW-0808">Transferase</keyword>
<evidence type="ECO:0000256" key="8">
    <source>
        <dbReference type="ARBA" id="ARBA00022840"/>
    </source>
</evidence>
<dbReference type="GO" id="GO:0004674">
    <property type="term" value="F:protein serine/threonine kinase activity"/>
    <property type="evidence" value="ECO:0007669"/>
    <property type="project" value="UniProtKB-KW"/>
</dbReference>
<dbReference type="InterPro" id="IPR008271">
    <property type="entry name" value="Ser/Thr_kinase_AS"/>
</dbReference>
<dbReference type="GO" id="GO:0035556">
    <property type="term" value="P:intracellular signal transduction"/>
    <property type="evidence" value="ECO:0007669"/>
    <property type="project" value="TreeGrafter"/>
</dbReference>
<keyword evidence="7 14" id="KW-0418">Kinase</keyword>
<evidence type="ECO:0000313" key="14">
    <source>
        <dbReference type="EMBL" id="JAP78432.1"/>
    </source>
</evidence>
<dbReference type="SUPFAM" id="SSF50729">
    <property type="entry name" value="PH domain-like"/>
    <property type="match status" value="1"/>
</dbReference>
<keyword evidence="4" id="KW-0723">Serine/threonine-protein kinase</keyword>
<feature type="region of interest" description="Disordered" evidence="12">
    <location>
        <begin position="400"/>
        <end position="433"/>
    </location>
</feature>
<keyword evidence="8 11" id="KW-0067">ATP-binding</keyword>
<evidence type="ECO:0000256" key="11">
    <source>
        <dbReference type="PROSITE-ProRule" id="PRU10141"/>
    </source>
</evidence>
<dbReference type="GO" id="GO:0005524">
    <property type="term" value="F:ATP binding"/>
    <property type="evidence" value="ECO:0007669"/>
    <property type="project" value="UniProtKB-UniRule"/>
</dbReference>
<dbReference type="PROSITE" id="PS00107">
    <property type="entry name" value="PROTEIN_KINASE_ATP"/>
    <property type="match status" value="1"/>
</dbReference>
<evidence type="ECO:0000256" key="3">
    <source>
        <dbReference type="ARBA" id="ARBA00018538"/>
    </source>
</evidence>
<dbReference type="PANTHER" id="PTHR24356:SF163">
    <property type="entry name" value="3-PHOSPHOINOSITIDE-DEPENDENT PROTEIN KINASE 1-RELATED"/>
    <property type="match status" value="1"/>
</dbReference>
<dbReference type="CDD" id="cd01262">
    <property type="entry name" value="PH_PDK1"/>
    <property type="match status" value="1"/>
</dbReference>
<comment type="catalytic activity">
    <reaction evidence="10">
        <text>L-seryl-[protein] + ATP = O-phospho-L-seryl-[protein] + ADP + H(+)</text>
        <dbReference type="Rhea" id="RHEA:17989"/>
        <dbReference type="Rhea" id="RHEA-COMP:9863"/>
        <dbReference type="Rhea" id="RHEA-COMP:11604"/>
        <dbReference type="ChEBI" id="CHEBI:15378"/>
        <dbReference type="ChEBI" id="CHEBI:29999"/>
        <dbReference type="ChEBI" id="CHEBI:30616"/>
        <dbReference type="ChEBI" id="CHEBI:83421"/>
        <dbReference type="ChEBI" id="CHEBI:456216"/>
        <dbReference type="EC" id="2.7.11.1"/>
    </reaction>
</comment>
<feature type="compositionally biased region" description="Low complexity" evidence="12">
    <location>
        <begin position="406"/>
        <end position="432"/>
    </location>
</feature>
<dbReference type="PROSITE" id="PS00108">
    <property type="entry name" value="PROTEIN_KINASE_ST"/>
    <property type="match status" value="1"/>
</dbReference>
<dbReference type="InterPro" id="IPR033931">
    <property type="entry name" value="PDK1-typ_PH"/>
</dbReference>
<protein>
    <recommendedName>
        <fullName evidence="3">3-phosphoinositide-dependent protein kinase 1</fullName>
        <ecNumber evidence="2">2.7.11.1</ecNumber>
    </recommendedName>
</protein>
<dbReference type="PANTHER" id="PTHR24356">
    <property type="entry name" value="SERINE/THREONINE-PROTEIN KINASE"/>
    <property type="match status" value="1"/>
</dbReference>
<dbReference type="Pfam" id="PF00069">
    <property type="entry name" value="Pkinase"/>
    <property type="match status" value="1"/>
</dbReference>
<dbReference type="Pfam" id="PF14593">
    <property type="entry name" value="PH_3"/>
    <property type="match status" value="1"/>
</dbReference>